<feature type="region of interest" description="Disordered" evidence="1">
    <location>
        <begin position="21"/>
        <end position="71"/>
    </location>
</feature>
<comment type="caution">
    <text evidence="2">The sequence shown here is derived from an EMBL/GenBank/DDBJ whole genome shotgun (WGS) entry which is preliminary data.</text>
</comment>
<dbReference type="Proteomes" id="UP001157418">
    <property type="component" value="Unassembled WGS sequence"/>
</dbReference>
<evidence type="ECO:0000313" key="3">
    <source>
        <dbReference type="Proteomes" id="UP001157418"/>
    </source>
</evidence>
<reference evidence="2 3" key="1">
    <citation type="submission" date="2022-01" db="EMBL/GenBank/DDBJ databases">
        <authorList>
            <person name="Xiong W."/>
            <person name="Schranz E."/>
        </authorList>
    </citation>
    <scope>NUCLEOTIDE SEQUENCE [LARGE SCALE GENOMIC DNA]</scope>
</reference>
<protein>
    <submittedName>
        <fullName evidence="2">Uncharacterized protein</fullName>
    </submittedName>
</protein>
<organism evidence="2 3">
    <name type="scientific">Lactuca virosa</name>
    <dbReference type="NCBI Taxonomy" id="75947"/>
    <lineage>
        <taxon>Eukaryota</taxon>
        <taxon>Viridiplantae</taxon>
        <taxon>Streptophyta</taxon>
        <taxon>Embryophyta</taxon>
        <taxon>Tracheophyta</taxon>
        <taxon>Spermatophyta</taxon>
        <taxon>Magnoliopsida</taxon>
        <taxon>eudicotyledons</taxon>
        <taxon>Gunneridae</taxon>
        <taxon>Pentapetalae</taxon>
        <taxon>asterids</taxon>
        <taxon>campanulids</taxon>
        <taxon>Asterales</taxon>
        <taxon>Asteraceae</taxon>
        <taxon>Cichorioideae</taxon>
        <taxon>Cichorieae</taxon>
        <taxon>Lactucinae</taxon>
        <taxon>Lactuca</taxon>
    </lineage>
</organism>
<gene>
    <name evidence="2" type="ORF">LVIROSA_LOCUS27138</name>
</gene>
<proteinExistence type="predicted"/>
<evidence type="ECO:0000256" key="1">
    <source>
        <dbReference type="SAM" id="MobiDB-lite"/>
    </source>
</evidence>
<dbReference type="AlphaFoldDB" id="A0AAU9NT75"/>
<feature type="region of interest" description="Disordered" evidence="1">
    <location>
        <begin position="237"/>
        <end position="265"/>
    </location>
</feature>
<keyword evidence="3" id="KW-1185">Reference proteome</keyword>
<sequence>MVQSSSHTTEQMDALIAKLQRTARKSPQTVLVDTEPPSGSDLEDSANALLPRKRKRKDPRPGVLITDPIHKNSTLTQTSSIAQNIQSPFTEFCPVTQEMSIPIPESTPMDQDFQSPIIEEKVLHSEGAHDSGRSFETHELDLSKGKSKLPDSELVDVLLLQNRVSDLEQSSAKKDLIIGKQDIRISELENENSVKDLKISELQANIGGLTALFFDLKQRLHQKFSDEFQPLSVEGEKISASSAGAANPTSPPSSERDVRPAPDANLDTFLFSGPASAQKRREKQVRVEQLKGKMLVMKHSDQNALGDHPEMFFWET</sequence>
<accession>A0AAU9NT75</accession>
<evidence type="ECO:0000313" key="2">
    <source>
        <dbReference type="EMBL" id="CAH1441047.1"/>
    </source>
</evidence>
<name>A0AAU9NT75_9ASTR</name>
<feature type="compositionally biased region" description="Polar residues" evidence="1">
    <location>
        <begin position="239"/>
        <end position="248"/>
    </location>
</feature>
<dbReference type="EMBL" id="CAKMRJ010005412">
    <property type="protein sequence ID" value="CAH1441047.1"/>
    <property type="molecule type" value="Genomic_DNA"/>
</dbReference>